<evidence type="ECO:0000313" key="3">
    <source>
        <dbReference type="EMBL" id="MPC39679.1"/>
    </source>
</evidence>
<comment type="caution">
    <text evidence="3">The sequence shown here is derived from an EMBL/GenBank/DDBJ whole genome shotgun (WGS) entry which is preliminary data.</text>
</comment>
<keyword evidence="4" id="KW-1185">Reference proteome</keyword>
<evidence type="ECO:0000259" key="2">
    <source>
        <dbReference type="Pfam" id="PF03372"/>
    </source>
</evidence>
<dbReference type="OrthoDB" id="6373657at2759"/>
<feature type="compositionally biased region" description="Low complexity" evidence="1">
    <location>
        <begin position="175"/>
        <end position="190"/>
    </location>
</feature>
<evidence type="ECO:0000313" key="4">
    <source>
        <dbReference type="Proteomes" id="UP000324222"/>
    </source>
</evidence>
<feature type="compositionally biased region" description="Basic residues" evidence="1">
    <location>
        <begin position="143"/>
        <end position="157"/>
    </location>
</feature>
<dbReference type="SUPFAM" id="SSF56219">
    <property type="entry name" value="DNase I-like"/>
    <property type="match status" value="1"/>
</dbReference>
<dbReference type="GO" id="GO:0003824">
    <property type="term" value="F:catalytic activity"/>
    <property type="evidence" value="ECO:0007669"/>
    <property type="project" value="InterPro"/>
</dbReference>
<organism evidence="3 4">
    <name type="scientific">Portunus trituberculatus</name>
    <name type="common">Swimming crab</name>
    <name type="synonym">Neptunus trituberculatus</name>
    <dbReference type="NCBI Taxonomy" id="210409"/>
    <lineage>
        <taxon>Eukaryota</taxon>
        <taxon>Metazoa</taxon>
        <taxon>Ecdysozoa</taxon>
        <taxon>Arthropoda</taxon>
        <taxon>Crustacea</taxon>
        <taxon>Multicrustacea</taxon>
        <taxon>Malacostraca</taxon>
        <taxon>Eumalacostraca</taxon>
        <taxon>Eucarida</taxon>
        <taxon>Decapoda</taxon>
        <taxon>Pleocyemata</taxon>
        <taxon>Brachyura</taxon>
        <taxon>Eubrachyura</taxon>
        <taxon>Portunoidea</taxon>
        <taxon>Portunidae</taxon>
        <taxon>Portuninae</taxon>
        <taxon>Portunus</taxon>
    </lineage>
</organism>
<dbReference type="InterPro" id="IPR005135">
    <property type="entry name" value="Endo/exonuclease/phosphatase"/>
</dbReference>
<sequence length="386" mass="41950">MKYSPSLGFSPSISLVIDKNFDAANTRQPQGPPKLRVLQWNVQGLRPKKHQVLQAVFEENLDVVLLQETLTPAAFEWRVAGYTLHSLPAADGTRGCAVLVRSAIPHSQVAAPVHCDDGVVLALELPVGSLRQARPHPGVKGPGGRRRLSPHPPRPARPRVGTPGRQTGPSFRPLSTSGGPPTSPWPTSTSQQERDLTEAIQRAADATIPRARSCRHQPDCWFYNEERPRADGVLLQCVRLGFCTKEELYDSFEGQECEHCGRQSRRPLLHYLLSCPATATLRPPPPLPIQPAAGSLLSRRAVWCLPNQPGYSKARYVTHAGTSTGAFPRRQPAGNPSCINPVSGLRMTHAGEVLGVLSPASPALLRVYEEAVGDHSERARGSVVTI</sequence>
<gene>
    <name evidence="3" type="ORF">E2C01_033224</name>
</gene>
<accession>A0A5B7F370</accession>
<dbReference type="AlphaFoldDB" id="A0A5B7F370"/>
<feature type="region of interest" description="Disordered" evidence="1">
    <location>
        <begin position="131"/>
        <end position="195"/>
    </location>
</feature>
<evidence type="ECO:0000256" key="1">
    <source>
        <dbReference type="SAM" id="MobiDB-lite"/>
    </source>
</evidence>
<proteinExistence type="predicted"/>
<reference evidence="3 4" key="1">
    <citation type="submission" date="2019-05" db="EMBL/GenBank/DDBJ databases">
        <title>Another draft genome of Portunus trituberculatus and its Hox gene families provides insights of decapod evolution.</title>
        <authorList>
            <person name="Jeong J.-H."/>
            <person name="Song I."/>
            <person name="Kim S."/>
            <person name="Choi T."/>
            <person name="Kim D."/>
            <person name="Ryu S."/>
            <person name="Kim W."/>
        </authorList>
    </citation>
    <scope>NUCLEOTIDE SEQUENCE [LARGE SCALE GENOMIC DNA]</scope>
    <source>
        <tissue evidence="3">Muscle</tissue>
    </source>
</reference>
<dbReference type="Gene3D" id="3.60.10.10">
    <property type="entry name" value="Endonuclease/exonuclease/phosphatase"/>
    <property type="match status" value="1"/>
</dbReference>
<dbReference type="Proteomes" id="UP000324222">
    <property type="component" value="Unassembled WGS sequence"/>
</dbReference>
<dbReference type="Pfam" id="PF03372">
    <property type="entry name" value="Exo_endo_phos"/>
    <property type="match status" value="1"/>
</dbReference>
<dbReference type="InterPro" id="IPR036691">
    <property type="entry name" value="Endo/exonu/phosph_ase_sf"/>
</dbReference>
<protein>
    <recommendedName>
        <fullName evidence="2">Endonuclease/exonuclease/phosphatase domain-containing protein</fullName>
    </recommendedName>
</protein>
<dbReference type="EMBL" id="VSRR010004438">
    <property type="protein sequence ID" value="MPC39679.1"/>
    <property type="molecule type" value="Genomic_DNA"/>
</dbReference>
<name>A0A5B7F370_PORTR</name>
<feature type="domain" description="Endonuclease/exonuclease/phosphatase" evidence="2">
    <location>
        <begin position="38"/>
        <end position="178"/>
    </location>
</feature>